<gene>
    <name evidence="2" type="ORF">EMWEY_00016040</name>
</gene>
<dbReference type="EMBL" id="HG719672">
    <property type="protein sequence ID" value="CDJ58490.1"/>
    <property type="molecule type" value="Genomic_DNA"/>
</dbReference>
<evidence type="ECO:0000313" key="2">
    <source>
        <dbReference type="EMBL" id="CDJ58490.1"/>
    </source>
</evidence>
<feature type="coiled-coil region" evidence="1">
    <location>
        <begin position="50"/>
        <end position="200"/>
    </location>
</feature>
<organism evidence="2 3">
    <name type="scientific">Eimeria maxima</name>
    <name type="common">Coccidian parasite</name>
    <dbReference type="NCBI Taxonomy" id="5804"/>
    <lineage>
        <taxon>Eukaryota</taxon>
        <taxon>Sar</taxon>
        <taxon>Alveolata</taxon>
        <taxon>Apicomplexa</taxon>
        <taxon>Conoidasida</taxon>
        <taxon>Coccidia</taxon>
        <taxon>Eucoccidiorida</taxon>
        <taxon>Eimeriorina</taxon>
        <taxon>Eimeriidae</taxon>
        <taxon>Eimeria</taxon>
    </lineage>
</organism>
<dbReference type="PANTHER" id="PTHR16275">
    <property type="entry name" value="COILED-COIL DOMAIN-CONTAINING PROTEIN 40"/>
    <property type="match status" value="1"/>
</dbReference>
<accession>U6MA04</accession>
<name>U6MA04_EIMMA</name>
<dbReference type="VEuPathDB" id="ToxoDB:EMWEY_00016040"/>
<dbReference type="PANTHER" id="PTHR16275:SF8">
    <property type="entry name" value="COILED-COIL DOMAIN-CONTAINING PROTEIN 40"/>
    <property type="match status" value="1"/>
</dbReference>
<protein>
    <submittedName>
        <fullName evidence="2">M protein, putative</fullName>
    </submittedName>
</protein>
<evidence type="ECO:0000313" key="3">
    <source>
        <dbReference type="Proteomes" id="UP000030763"/>
    </source>
</evidence>
<dbReference type="InterPro" id="IPR037386">
    <property type="entry name" value="CCDC40"/>
</dbReference>
<dbReference type="Proteomes" id="UP000030763">
    <property type="component" value="Unassembled WGS sequence"/>
</dbReference>
<proteinExistence type="predicted"/>
<dbReference type="GO" id="GO:0035082">
    <property type="term" value="P:axoneme assembly"/>
    <property type="evidence" value="ECO:0007669"/>
    <property type="project" value="InterPro"/>
</dbReference>
<dbReference type="AlphaFoldDB" id="U6MA04"/>
<dbReference type="OrthoDB" id="330828at2759"/>
<keyword evidence="3" id="KW-1185">Reference proteome</keyword>
<keyword evidence="1" id="KW-0175">Coiled coil</keyword>
<evidence type="ECO:0000256" key="1">
    <source>
        <dbReference type="SAM" id="Coils"/>
    </source>
</evidence>
<reference evidence="2" key="1">
    <citation type="submission" date="2013-10" db="EMBL/GenBank/DDBJ databases">
        <title>Genomic analysis of the causative agents of coccidiosis in chickens.</title>
        <authorList>
            <person name="Reid A.J."/>
            <person name="Blake D."/>
            <person name="Billington K."/>
            <person name="Browne H."/>
            <person name="Dunn M."/>
            <person name="Hung S."/>
            <person name="Kawahara F."/>
            <person name="Miranda-Saavedra D."/>
            <person name="Mourier T."/>
            <person name="Nagra H."/>
            <person name="Otto T.D."/>
            <person name="Rawlings N."/>
            <person name="Sanchez A."/>
            <person name="Sanders M."/>
            <person name="Subramaniam C."/>
            <person name="Tay Y."/>
            <person name="Dear P."/>
            <person name="Doerig C."/>
            <person name="Gruber A."/>
            <person name="Parkinson J."/>
            <person name="Shirley M."/>
            <person name="Wan K.L."/>
            <person name="Berriman M."/>
            <person name="Tomley F."/>
            <person name="Pain A."/>
        </authorList>
    </citation>
    <scope>NUCLEOTIDE SEQUENCE [LARGE SCALE GENOMIC DNA]</scope>
    <source>
        <strain evidence="2">Weybridge</strain>
    </source>
</reference>
<dbReference type="GO" id="GO:0005737">
    <property type="term" value="C:cytoplasm"/>
    <property type="evidence" value="ECO:0007669"/>
    <property type="project" value="TreeGrafter"/>
</dbReference>
<dbReference type="RefSeq" id="XP_013335136.1">
    <property type="nucleotide sequence ID" value="XM_013479682.1"/>
</dbReference>
<reference evidence="2" key="2">
    <citation type="submission" date="2013-10" db="EMBL/GenBank/DDBJ databases">
        <authorList>
            <person name="Aslett M."/>
        </authorList>
    </citation>
    <scope>NUCLEOTIDE SEQUENCE [LARGE SCALE GENOMIC DNA]</scope>
    <source>
        <strain evidence="2">Weybridge</strain>
    </source>
</reference>
<dbReference type="GeneID" id="25335590"/>
<sequence>MQLYSYWIIKVDVDKKLRSATTAPLFPFREYDAKRSAHGEEPSGVLDQTIRSLRTQISQNSQNITELQQAWIKKQTELISLQAKVGEKQEEIAAKKDEMLIRKQHSHRINAEVEATKKEIKSLNSELKDMDHLVDRMGRQLAAFKQQQVQFESQAKAIQEEAQMQIAQKEQEKQNLLNNVQEAEKERDGSLEELLDLERQVTLWERKIKLEKEIQDAIDPNIGQAELAAMRKEIHRMELREIQLKKTQQHLLKELKQVLSKRDLIHMRHAPKTGTAQETHKKVVLQRQITALDSKLRETEVRLAFEKACLVHLQRLTKDLESITDEDLKIPLKPSAQLALHKVQNEAANVAAAIGEVEQEAPALQEVLELFKKWAVHLVSANDTYKLQPEALRFSD</sequence>